<proteinExistence type="predicted"/>
<gene>
    <name evidence="1" type="ORF">CGE01nite_03330</name>
</gene>
<accession>A0A4Y3KGH6</accession>
<evidence type="ECO:0000313" key="2">
    <source>
        <dbReference type="Proteomes" id="UP000320461"/>
    </source>
</evidence>
<reference evidence="1 2" key="1">
    <citation type="submission" date="2019-06" db="EMBL/GenBank/DDBJ databases">
        <title>Whole genome shotgun sequence of Cellulomonas gelida NBRC 3748.</title>
        <authorList>
            <person name="Hosoyama A."/>
            <person name="Uohara A."/>
            <person name="Ohji S."/>
            <person name="Ichikawa N."/>
        </authorList>
    </citation>
    <scope>NUCLEOTIDE SEQUENCE [LARGE SCALE GENOMIC DNA]</scope>
    <source>
        <strain evidence="1 2">NBRC 3748</strain>
    </source>
</reference>
<name>A0A4Y3KGH6_9CELL</name>
<organism evidence="1 2">
    <name type="scientific">Cellulomonas gelida</name>
    <dbReference type="NCBI Taxonomy" id="1712"/>
    <lineage>
        <taxon>Bacteria</taxon>
        <taxon>Bacillati</taxon>
        <taxon>Actinomycetota</taxon>
        <taxon>Actinomycetes</taxon>
        <taxon>Micrococcales</taxon>
        <taxon>Cellulomonadaceae</taxon>
        <taxon>Cellulomonas</taxon>
    </lineage>
</organism>
<comment type="caution">
    <text evidence="1">The sequence shown here is derived from an EMBL/GenBank/DDBJ whole genome shotgun (WGS) entry which is preliminary data.</text>
</comment>
<dbReference type="EMBL" id="BJLQ01000003">
    <property type="protein sequence ID" value="GEA83082.1"/>
    <property type="molecule type" value="Genomic_DNA"/>
</dbReference>
<dbReference type="RefSeq" id="WP_048341653.1">
    <property type="nucleotide sequence ID" value="NZ_BJLQ01000003.1"/>
</dbReference>
<keyword evidence="2" id="KW-1185">Reference proteome</keyword>
<protein>
    <submittedName>
        <fullName evidence="1">Uncharacterized protein</fullName>
    </submittedName>
</protein>
<dbReference type="AlphaFoldDB" id="A0A4Y3KGH6"/>
<dbReference type="OrthoDB" id="5142315at2"/>
<sequence>MNTQNPDILPLGSLPRPASDDDLAARLRTALLTNGGVDAASAGALSVAATQAGADIPSLAVDLTGVELSPREARAARTAAEGFEAARRERGTIGSLTVQAHPVTVVGAGVDLQLDVSGVSFEWVEGADGRLGLAAVEPDEAHPVTGSARVAVPVQAIEAAAERVAAQLAAANGLKLSRLDLRLSPAGANGVAVVVDAQVKKSLLSATVEAGMTATVDDALGVTLTDVKVSSRNPVVAALLVAARSRVERYDGRRIDLVSALPAGIRLADVRVTVGDEVVLTARAQ</sequence>
<evidence type="ECO:0000313" key="1">
    <source>
        <dbReference type="EMBL" id="GEA83082.1"/>
    </source>
</evidence>
<dbReference type="Proteomes" id="UP000320461">
    <property type="component" value="Unassembled WGS sequence"/>
</dbReference>